<dbReference type="SUPFAM" id="SSF52540">
    <property type="entry name" value="P-loop containing nucleoside triphosphate hydrolases"/>
    <property type="match status" value="1"/>
</dbReference>
<organism evidence="1 2">
    <name type="scientific">Halobaculum saliterrae</name>
    <dbReference type="NCBI Taxonomy" id="2073113"/>
    <lineage>
        <taxon>Archaea</taxon>
        <taxon>Methanobacteriati</taxon>
        <taxon>Methanobacteriota</taxon>
        <taxon>Stenosarchaea group</taxon>
        <taxon>Halobacteria</taxon>
        <taxon>Halobacteriales</taxon>
        <taxon>Haloferacaceae</taxon>
        <taxon>Halobaculum</taxon>
    </lineage>
</organism>
<dbReference type="Proteomes" id="UP000437065">
    <property type="component" value="Unassembled WGS sequence"/>
</dbReference>
<evidence type="ECO:0000313" key="1">
    <source>
        <dbReference type="EMBL" id="MXR41243.1"/>
    </source>
</evidence>
<dbReference type="EMBL" id="WUUS01000004">
    <property type="protein sequence ID" value="MXR41243.1"/>
    <property type="molecule type" value="Genomic_DNA"/>
</dbReference>
<accession>A0A6B0SX81</accession>
<reference evidence="1 2" key="1">
    <citation type="submission" date="2019-12" db="EMBL/GenBank/DDBJ databases">
        <title>Isolation and characterization of three novel carbon monoxide-oxidizing members of Halobacteria from salione crusts and soils.</title>
        <authorList>
            <person name="Myers M.R."/>
            <person name="King G.M."/>
        </authorList>
    </citation>
    <scope>NUCLEOTIDE SEQUENCE [LARGE SCALE GENOMIC DNA]</scope>
    <source>
        <strain evidence="1 2">WSA2</strain>
    </source>
</reference>
<protein>
    <recommendedName>
        <fullName evidence="3">Rad3-related DNA helicase</fullName>
    </recommendedName>
</protein>
<sequence>MTDDRGAPYVKRITHEVPQSIRPRWESGEEIPPEEIQDAFDPTVEQLVEAESSGVDLVPVQGPISSGKSWLLAATARRFQRLGKEVLVLSPQKQNRRELVGRLGSLGADVIECPSNRDLCLWDSWKRSSNRFDHGVCSCNGCPYYPENWDELHEHVLNGLSEHMDDESPVVLSQRELIELAENGVVGNCPKYLIRAIDGCSEFDHAVRVATHQKALPDSLVGDGGGPFDPDVVLVDEAHSLAADTDVVSQSVDTDELVADLNAIADGAKYAEGLESVRYGDSIDDVADALIDWSEESSRKEVSPESLLKRGVGVDDLDETLTDVEEGLQSWLGIGSTPDDEVQAALDAVGRIREFVALLRSYLEGEHEFVHARYEQQGNDLNWLAFRRLQDGRESSDYSGEEVFNHWEKTGTHYAISERWGGFLEEHIKQIWEGYSVSRSEKTSASARVRGPLESLQVTTGADLVCGFSATHNQLSDPKRPVDDPRETAHDIVVVEPNLRTSGKDIQTGGASPSREWFQRSVRQAKNESGANLAAVPINKRNSDRWTNLPVEKLRSEDRLGRGTEISGLVPHSRNAIGNKDYEELEIDAVLAGVQVQSPADTARRLIDLWYLLAPRYQTPAEALEESWRMLAQAALSGTIQAAGRFCSEAPTVLFDLPGLVELAGYEFEQASTETDGFPGAFTRAFEERRDQLREDRSVDGVKKSVDHVMEHNSKSPTISQTTSMYERAFGGPTKLSAEDALERALDRGELQLVRGYLRFPNGA</sequence>
<keyword evidence="2" id="KW-1185">Reference proteome</keyword>
<comment type="caution">
    <text evidence="1">The sequence shown here is derived from an EMBL/GenBank/DDBJ whole genome shotgun (WGS) entry which is preliminary data.</text>
</comment>
<dbReference type="OrthoDB" id="346455at2157"/>
<evidence type="ECO:0008006" key="3">
    <source>
        <dbReference type="Google" id="ProtNLM"/>
    </source>
</evidence>
<dbReference type="InterPro" id="IPR027417">
    <property type="entry name" value="P-loop_NTPase"/>
</dbReference>
<dbReference type="RefSeq" id="WP_159665245.1">
    <property type="nucleotide sequence ID" value="NZ_WUUS01000004.1"/>
</dbReference>
<evidence type="ECO:0000313" key="2">
    <source>
        <dbReference type="Proteomes" id="UP000437065"/>
    </source>
</evidence>
<name>A0A6B0SX81_9EURY</name>
<gene>
    <name evidence="1" type="ORF">GRX01_07820</name>
</gene>
<dbReference type="Gene3D" id="3.40.50.300">
    <property type="entry name" value="P-loop containing nucleotide triphosphate hydrolases"/>
    <property type="match status" value="1"/>
</dbReference>
<proteinExistence type="predicted"/>
<dbReference type="AlphaFoldDB" id="A0A6B0SX81"/>